<evidence type="ECO:0000313" key="3">
    <source>
        <dbReference type="EMBL" id="KKA22699.1"/>
    </source>
</evidence>
<dbReference type="CDD" id="cd12148">
    <property type="entry name" value="fungal_TF_MHR"/>
    <property type="match status" value="1"/>
</dbReference>
<dbReference type="GO" id="GO:0008270">
    <property type="term" value="F:zinc ion binding"/>
    <property type="evidence" value="ECO:0007669"/>
    <property type="project" value="InterPro"/>
</dbReference>
<evidence type="ECO:0000259" key="2">
    <source>
        <dbReference type="SMART" id="SM00906"/>
    </source>
</evidence>
<dbReference type="AlphaFoldDB" id="A0A0F4YWV7"/>
<dbReference type="OrthoDB" id="4451586at2759"/>
<dbReference type="GO" id="GO:0003677">
    <property type="term" value="F:DNA binding"/>
    <property type="evidence" value="ECO:0007669"/>
    <property type="project" value="InterPro"/>
</dbReference>
<dbReference type="GO" id="GO:0006351">
    <property type="term" value="P:DNA-templated transcription"/>
    <property type="evidence" value="ECO:0007669"/>
    <property type="project" value="InterPro"/>
</dbReference>
<dbReference type="STRING" id="1408163.A0A0F4YWV7"/>
<dbReference type="PANTHER" id="PTHR47425">
    <property type="entry name" value="FARB-RELATED"/>
    <property type="match status" value="1"/>
</dbReference>
<protein>
    <submittedName>
        <fullName evidence="3">C6 transcription factor (Ctf1B)</fullName>
    </submittedName>
</protein>
<accession>A0A0F4YWV7</accession>
<dbReference type="GeneID" id="25315623"/>
<dbReference type="SMART" id="SM00906">
    <property type="entry name" value="Fungal_trans"/>
    <property type="match status" value="1"/>
</dbReference>
<name>A0A0F4YWV7_RASE3</name>
<feature type="domain" description="Xylanolytic transcriptional activator regulatory" evidence="2">
    <location>
        <begin position="140"/>
        <end position="220"/>
    </location>
</feature>
<dbReference type="Pfam" id="PF04082">
    <property type="entry name" value="Fungal_trans"/>
    <property type="match status" value="1"/>
</dbReference>
<dbReference type="InterPro" id="IPR052761">
    <property type="entry name" value="Fungal_Detox/Toxin_TFs"/>
</dbReference>
<dbReference type="RefSeq" id="XP_013329311.1">
    <property type="nucleotide sequence ID" value="XM_013473857.1"/>
</dbReference>
<dbReference type="Proteomes" id="UP000053958">
    <property type="component" value="Unassembled WGS sequence"/>
</dbReference>
<evidence type="ECO:0000313" key="4">
    <source>
        <dbReference type="Proteomes" id="UP000053958"/>
    </source>
</evidence>
<keyword evidence="4" id="KW-1185">Reference proteome</keyword>
<comment type="caution">
    <text evidence="3">The sequence shown here is derived from an EMBL/GenBank/DDBJ whole genome shotgun (WGS) entry which is preliminary data.</text>
</comment>
<evidence type="ECO:0000256" key="1">
    <source>
        <dbReference type="ARBA" id="ARBA00023242"/>
    </source>
</evidence>
<gene>
    <name evidence="3" type="ORF">T310_3273</name>
</gene>
<keyword evidence="1" id="KW-0539">Nucleus</keyword>
<organism evidence="3 4">
    <name type="scientific">Rasamsonia emersonii (strain ATCC 16479 / CBS 393.64 / IMI 116815)</name>
    <dbReference type="NCBI Taxonomy" id="1408163"/>
    <lineage>
        <taxon>Eukaryota</taxon>
        <taxon>Fungi</taxon>
        <taxon>Dikarya</taxon>
        <taxon>Ascomycota</taxon>
        <taxon>Pezizomycotina</taxon>
        <taxon>Eurotiomycetes</taxon>
        <taxon>Eurotiomycetidae</taxon>
        <taxon>Eurotiales</taxon>
        <taxon>Trichocomaceae</taxon>
        <taxon>Rasamsonia</taxon>
    </lineage>
</organism>
<reference evidence="3 4" key="1">
    <citation type="submission" date="2015-04" db="EMBL/GenBank/DDBJ databases">
        <authorList>
            <person name="Heijne W.H."/>
            <person name="Fedorova N.D."/>
            <person name="Nierman W.C."/>
            <person name="Vollebregt A.W."/>
            <person name="Zhao Z."/>
            <person name="Wu L."/>
            <person name="Kumar M."/>
            <person name="Stam H."/>
            <person name="van den Berg M.A."/>
            <person name="Pel H.J."/>
        </authorList>
    </citation>
    <scope>NUCLEOTIDE SEQUENCE [LARGE SCALE GENOMIC DNA]</scope>
    <source>
        <strain evidence="3 4">CBS 393.64</strain>
    </source>
</reference>
<dbReference type="InterPro" id="IPR007219">
    <property type="entry name" value="XnlR_reg_dom"/>
</dbReference>
<sequence>MEPTRSSCPPFLLSLPPFISPLPNRIPIDDLIYLEKQGALTIPEPALSPCLAAQLRGKRPRAPAPAGSAGLDSARDRQQQRCMRIGIGETDQFTSFSDGYVCWVDLLYILDCETDRVAQLQAVLLFTYWSGERNDALRDNWHWMNISLSMAQALGLHRQTAGDSDGAPRCHANRRKRGLERRLWWSCYIRDKLIALTMRRPFLIDGADCDVPMLVLEDFETDIAQPTVASMLRRYPAVADTFRRTELAVICIERAKLCLAVGKVLSTQYTVEVRACTPDDPEPRTYVAPKKKRASPTRQDVMDCVSVLDAWNRNLPEAARYWDDPSHPLFSMREVTKIHRATLRMIYLATLSALFRPLVSSPLSSRAEFASMAYLAQSRSRETAFETVKLSEDLKCRGLVPLLPPVGVTALVPTAYTLLLDVGSEDVQRRNSAWEQLQRCLETLSVLRDLYATAELATTFLRDIIAKVGRATLVPAQAQLQAQIVDRDGVDTDIIR</sequence>
<proteinExistence type="predicted"/>
<dbReference type="PANTHER" id="PTHR47425:SF3">
    <property type="entry name" value="ZN(II)2CYS6 TRANSCRIPTION FACTOR (EUROFUNG)"/>
    <property type="match status" value="1"/>
</dbReference>
<dbReference type="EMBL" id="LASV01000130">
    <property type="protein sequence ID" value="KKA22699.1"/>
    <property type="molecule type" value="Genomic_DNA"/>
</dbReference>